<evidence type="ECO:0000313" key="1">
    <source>
        <dbReference type="EMBL" id="WZB86110.1"/>
    </source>
</evidence>
<dbReference type="RefSeq" id="WP_353929026.1">
    <property type="nucleotide sequence ID" value="NZ_CP150886.1"/>
</dbReference>
<accession>A0ABZ2URC8</accession>
<dbReference type="Proteomes" id="UP001483337">
    <property type="component" value="Chromosome"/>
</dbReference>
<reference evidence="1 2" key="1">
    <citation type="submission" date="2024-04" db="EMBL/GenBank/DDBJ databases">
        <title>Okeanomitos corallinicola gen. &amp; sp. nov. (Nostocales, Cyanobacteria), a new toxic marine heterocyst-forming cyanobacterium from a coral reef.</title>
        <authorList>
            <person name="Li H."/>
            <person name="Li R."/>
            <person name="Kang J."/>
            <person name="Hii K.S."/>
            <person name="Mohamed H.F."/>
            <person name="Xu X."/>
            <person name="Luo Z."/>
        </authorList>
    </citation>
    <scope>NUCLEOTIDE SEQUENCE [LARGE SCALE GENOMIC DNA]</scope>
    <source>
        <strain evidence="1 2">TIOX110</strain>
    </source>
</reference>
<evidence type="ECO:0000313" key="2">
    <source>
        <dbReference type="Proteomes" id="UP001483337"/>
    </source>
</evidence>
<dbReference type="EMBL" id="CP150886">
    <property type="protein sequence ID" value="WZB86110.1"/>
    <property type="molecule type" value="Genomic_DNA"/>
</dbReference>
<name>A0ABZ2URC8_9CYAN</name>
<sequence length="105" mass="12632">MLEIQSHQKVHRGRLFPEIQWTEDQKHLYRDNLENHHQRCRVIFERLQPELIKNHYNWFMAVDSETGDYFIDQNEEVVTQMCLQKHPNAIPFIFVINETGVAGKI</sequence>
<protein>
    <submittedName>
        <fullName evidence="1">Uncharacterized protein</fullName>
    </submittedName>
</protein>
<gene>
    <name evidence="1" type="ORF">WJM97_11875</name>
</gene>
<keyword evidence="2" id="KW-1185">Reference proteome</keyword>
<organism evidence="1 2">
    <name type="scientific">Okeanomitos corallinicola TIOX110</name>
    <dbReference type="NCBI Taxonomy" id="3133117"/>
    <lineage>
        <taxon>Bacteria</taxon>
        <taxon>Bacillati</taxon>
        <taxon>Cyanobacteriota</taxon>
        <taxon>Cyanophyceae</taxon>
        <taxon>Nostocales</taxon>
        <taxon>Aphanizomenonaceae</taxon>
        <taxon>Okeanomitos</taxon>
    </lineage>
</organism>
<proteinExistence type="predicted"/>